<sequence>MKSGAKSSVHGNIWGNSSCCHLGILYILIALLVILDAYATMGPMSLTIVVIVAGGGVYNLMLINKKDVFELSDINFLKWNSIILLIIAVIYLMSIR</sequence>
<keyword evidence="1" id="KW-0472">Membrane</keyword>
<feature type="transmembrane region" description="Helical" evidence="1">
    <location>
        <begin position="20"/>
        <end position="39"/>
    </location>
</feature>
<dbReference type="AlphaFoldDB" id="A0A0L6TYR8"/>
<dbReference type="OrthoDB" id="1782647at2"/>
<reference evidence="3" key="1">
    <citation type="submission" date="2015-07" db="EMBL/GenBank/DDBJ databases">
        <title>Draft genome sequence of Acetobacterium bakii DSM 8293, a potential psychrophilic chemical producer through syngas fermentation.</title>
        <authorList>
            <person name="Song Y."/>
            <person name="Hwang S."/>
            <person name="Cho B.-K."/>
        </authorList>
    </citation>
    <scope>NUCLEOTIDE SEQUENCE [LARGE SCALE GENOMIC DNA]</scope>
    <source>
        <strain evidence="3">DSM 8239</strain>
    </source>
</reference>
<feature type="transmembrane region" description="Helical" evidence="1">
    <location>
        <begin position="45"/>
        <end position="64"/>
    </location>
</feature>
<keyword evidence="1" id="KW-0812">Transmembrane</keyword>
<dbReference type="RefSeq" id="WP_050741443.1">
    <property type="nucleotide sequence ID" value="NZ_LGYO01000045.1"/>
</dbReference>
<keyword evidence="3" id="KW-1185">Reference proteome</keyword>
<evidence type="ECO:0000313" key="3">
    <source>
        <dbReference type="Proteomes" id="UP000036873"/>
    </source>
</evidence>
<comment type="caution">
    <text evidence="2">The sequence shown here is derived from an EMBL/GenBank/DDBJ whole genome shotgun (WGS) entry which is preliminary data.</text>
</comment>
<proteinExistence type="predicted"/>
<evidence type="ECO:0000313" key="2">
    <source>
        <dbReference type="EMBL" id="KNZ40720.1"/>
    </source>
</evidence>
<protein>
    <submittedName>
        <fullName evidence="2">Uncharacterized protein</fullName>
    </submittedName>
</protein>
<gene>
    <name evidence="2" type="ORF">AKG39_16165</name>
</gene>
<dbReference type="Proteomes" id="UP000036873">
    <property type="component" value="Unassembled WGS sequence"/>
</dbReference>
<dbReference type="STRING" id="52689.AKG39_16165"/>
<name>A0A0L6TYR8_9FIRM</name>
<feature type="transmembrane region" description="Helical" evidence="1">
    <location>
        <begin position="76"/>
        <end position="95"/>
    </location>
</feature>
<organism evidence="2 3">
    <name type="scientific">Acetobacterium bakii</name>
    <dbReference type="NCBI Taxonomy" id="52689"/>
    <lineage>
        <taxon>Bacteria</taxon>
        <taxon>Bacillati</taxon>
        <taxon>Bacillota</taxon>
        <taxon>Clostridia</taxon>
        <taxon>Eubacteriales</taxon>
        <taxon>Eubacteriaceae</taxon>
        <taxon>Acetobacterium</taxon>
    </lineage>
</organism>
<dbReference type="EMBL" id="LGYO01000045">
    <property type="protein sequence ID" value="KNZ40720.1"/>
    <property type="molecule type" value="Genomic_DNA"/>
</dbReference>
<keyword evidence="1" id="KW-1133">Transmembrane helix</keyword>
<evidence type="ECO:0000256" key="1">
    <source>
        <dbReference type="SAM" id="Phobius"/>
    </source>
</evidence>
<accession>A0A0L6TYR8</accession>